<feature type="compositionally biased region" description="Polar residues" evidence="1">
    <location>
        <begin position="82"/>
        <end position="92"/>
    </location>
</feature>
<dbReference type="EMBL" id="CABFNP030000799">
    <property type="protein sequence ID" value="CAI6087876.1"/>
    <property type="molecule type" value="Genomic_DNA"/>
</dbReference>
<organism evidence="2 3">
    <name type="scientific">Clonostachys chloroleuca</name>
    <dbReference type="NCBI Taxonomy" id="1926264"/>
    <lineage>
        <taxon>Eukaryota</taxon>
        <taxon>Fungi</taxon>
        <taxon>Dikarya</taxon>
        <taxon>Ascomycota</taxon>
        <taxon>Pezizomycotina</taxon>
        <taxon>Sordariomycetes</taxon>
        <taxon>Hypocreomycetidae</taxon>
        <taxon>Hypocreales</taxon>
        <taxon>Bionectriaceae</taxon>
        <taxon>Clonostachys</taxon>
    </lineage>
</organism>
<evidence type="ECO:0000313" key="2">
    <source>
        <dbReference type="EMBL" id="CAI6087876.1"/>
    </source>
</evidence>
<proteinExistence type="predicted"/>
<comment type="caution">
    <text evidence="2">The sequence shown here is derived from an EMBL/GenBank/DDBJ whole genome shotgun (WGS) entry which is preliminary data.</text>
</comment>
<protein>
    <submittedName>
        <fullName evidence="2">Uncharacterized protein</fullName>
    </submittedName>
</protein>
<name>A0AA35M172_9HYPO</name>
<feature type="region of interest" description="Disordered" evidence="1">
    <location>
        <begin position="55"/>
        <end position="92"/>
    </location>
</feature>
<gene>
    <name evidence="2" type="ORF">CCHLO57077_00008334</name>
</gene>
<sequence length="92" mass="10169">MTQIEFSGLQKLVPEFMEVLRRIEANSDKFEKRLDSLEAGFGARLNSAESNIDTSFDTSAEQVGSPKESVGLVGETEESRLSDSTNKILERA</sequence>
<evidence type="ECO:0000313" key="3">
    <source>
        <dbReference type="Proteomes" id="UP001160390"/>
    </source>
</evidence>
<keyword evidence="3" id="KW-1185">Reference proteome</keyword>
<reference evidence="2" key="1">
    <citation type="submission" date="2023-01" db="EMBL/GenBank/DDBJ databases">
        <authorList>
            <person name="Piombo E."/>
        </authorList>
    </citation>
    <scope>NUCLEOTIDE SEQUENCE</scope>
</reference>
<dbReference type="AlphaFoldDB" id="A0AA35M172"/>
<accession>A0AA35M172</accession>
<dbReference type="Proteomes" id="UP001160390">
    <property type="component" value="Unassembled WGS sequence"/>
</dbReference>
<evidence type="ECO:0000256" key="1">
    <source>
        <dbReference type="SAM" id="MobiDB-lite"/>
    </source>
</evidence>